<keyword evidence="7" id="KW-0813">Transport</keyword>
<gene>
    <name evidence="10" type="ORF">L249_0019</name>
</gene>
<comment type="subcellular location">
    <subcellularLocation>
        <location evidence="6 7">Peroxisome membrane</location>
    </subcellularLocation>
</comment>
<protein>
    <recommendedName>
        <fullName evidence="4 7">Peroxisomal membrane protein PEX14</fullName>
    </recommendedName>
    <alternativeName>
        <fullName evidence="5 7">Peroxin-14</fullName>
    </alternativeName>
</protein>
<evidence type="ECO:0000256" key="2">
    <source>
        <dbReference type="ARBA" id="ARBA00023010"/>
    </source>
</evidence>
<feature type="region of interest" description="Disordered" evidence="8">
    <location>
        <begin position="1"/>
        <end position="32"/>
    </location>
</feature>
<keyword evidence="11" id="KW-1185">Reference proteome</keyword>
<dbReference type="GO" id="GO:0016560">
    <property type="term" value="P:protein import into peroxisome matrix, docking"/>
    <property type="evidence" value="ECO:0007669"/>
    <property type="project" value="UniProtKB-UniRule"/>
</dbReference>
<keyword evidence="2" id="KW-0811">Translocation</keyword>
<dbReference type="GO" id="GO:0005778">
    <property type="term" value="C:peroxisomal membrane"/>
    <property type="evidence" value="ECO:0007669"/>
    <property type="project" value="UniProtKB-SubCell"/>
</dbReference>
<evidence type="ECO:0000256" key="8">
    <source>
        <dbReference type="SAM" id="MobiDB-lite"/>
    </source>
</evidence>
<keyword evidence="3 7" id="KW-0576">Peroxisome</keyword>
<dbReference type="Gene3D" id="1.10.10.10">
    <property type="entry name" value="Winged helix-like DNA-binding domain superfamily/Winged helix DNA-binding domain"/>
    <property type="match status" value="1"/>
</dbReference>
<comment type="caution">
    <text evidence="10">The sequence shown here is derived from an EMBL/GenBank/DDBJ whole genome shotgun (WGS) entry which is preliminary data.</text>
</comment>
<evidence type="ECO:0000256" key="6">
    <source>
        <dbReference type="ARBA" id="ARBA00046271"/>
    </source>
</evidence>
<comment type="similarity">
    <text evidence="1 7">Belongs to the peroxin-14 family.</text>
</comment>
<dbReference type="Proteomes" id="UP000253664">
    <property type="component" value="Unassembled WGS sequence"/>
</dbReference>
<name>A0A367LEY8_9HYPO</name>
<dbReference type="AlphaFoldDB" id="A0A367LEY8"/>
<dbReference type="Pfam" id="PF04695">
    <property type="entry name" value="Pex14_N"/>
    <property type="match status" value="1"/>
</dbReference>
<keyword evidence="7" id="KW-0653">Protein transport</keyword>
<comment type="function">
    <text evidence="7">Component of the PEX13-PEX14 docking complex, a translocon channel that specifically mediates the import of peroxisomal cargo proteins bound to PEX5 receptor. The PEX13-PEX14 docking complex forms a large import pore which can be opened to a diameter of about 9 nm. Mechanistically, PEX5 receptor along with cargo proteins associates with the PEX14 subunit of the PEX13-PEX14 docking complex in the cytosol, leading to the insertion of the receptor into the organelle membrane with the concomitant translocation of the cargo into the peroxisome matrix.</text>
</comment>
<feature type="domain" description="Peroxisome membrane anchor protein Pex14p N-terminal" evidence="9">
    <location>
        <begin position="29"/>
        <end position="72"/>
    </location>
</feature>
<sequence length="326" mass="35462">MAGDSEESASQGPSEPSRSPPDADDTYEQDQLQIARRFLDADNVRSASREGKARFLKSKGISDGDIEMLLAEEITPSHSSEQTAKAAPINSTDDAPPVVTYPEFLAKPVRPPPLVTTYRLFNTLYGFAGIATLLYGISKYYVAPMVDELTDARSGLYATANRKLLALLSALESSVSTIPAGASHGAHADAASDAEDPFEMFHRDIGTQTSLPVSPTVAAQSQSIAASAADRQTDRLCDAVRALSGLKDQYRSHSEDLENVRTLLDVLRDDLDSMTYGSRSQFHGGYEIYGAAKRIEPDDEIRKVRDNIRRVKGILLSTRSFPSSTR</sequence>
<keyword evidence="7" id="KW-0472">Membrane</keyword>
<dbReference type="InterPro" id="IPR006785">
    <property type="entry name" value="Pex14_N"/>
</dbReference>
<evidence type="ECO:0000256" key="7">
    <source>
        <dbReference type="RuleBase" id="RU367032"/>
    </source>
</evidence>
<dbReference type="GO" id="GO:0005102">
    <property type="term" value="F:signaling receptor binding"/>
    <property type="evidence" value="ECO:0007669"/>
    <property type="project" value="TreeGrafter"/>
</dbReference>
<evidence type="ECO:0000256" key="3">
    <source>
        <dbReference type="ARBA" id="ARBA00023140"/>
    </source>
</evidence>
<evidence type="ECO:0000256" key="4">
    <source>
        <dbReference type="ARBA" id="ARBA00029502"/>
    </source>
</evidence>
<evidence type="ECO:0000313" key="11">
    <source>
        <dbReference type="Proteomes" id="UP000253664"/>
    </source>
</evidence>
<dbReference type="InterPro" id="IPR025655">
    <property type="entry name" value="PEX14"/>
</dbReference>
<reference evidence="10 11" key="1">
    <citation type="journal article" date="2015" name="BMC Genomics">
        <title>Insights from the genome of Ophiocordyceps polyrhachis-furcata to pathogenicity and host specificity in insect fungi.</title>
        <authorList>
            <person name="Wichadakul D."/>
            <person name="Kobmoo N."/>
            <person name="Ingsriswang S."/>
            <person name="Tangphatsornruang S."/>
            <person name="Chantasingh D."/>
            <person name="Luangsa-ard J.J."/>
            <person name="Eurwilaichitr L."/>
        </authorList>
    </citation>
    <scope>NUCLEOTIDE SEQUENCE [LARGE SCALE GENOMIC DNA]</scope>
    <source>
        <strain evidence="10 11">BCC 54312</strain>
    </source>
</reference>
<evidence type="ECO:0000259" key="9">
    <source>
        <dbReference type="Pfam" id="PF04695"/>
    </source>
</evidence>
<dbReference type="PANTHER" id="PTHR23058">
    <property type="entry name" value="PEROXISOMAL MEMBRANE PROTEIN PEX14"/>
    <property type="match status" value="1"/>
</dbReference>
<feature type="compositionally biased region" description="Polar residues" evidence="8">
    <location>
        <begin position="8"/>
        <end position="17"/>
    </location>
</feature>
<evidence type="ECO:0000256" key="1">
    <source>
        <dbReference type="ARBA" id="ARBA00005443"/>
    </source>
</evidence>
<dbReference type="PANTHER" id="PTHR23058:SF5">
    <property type="entry name" value="PEROXISOMAL MEMBRANE PROTEIN PEX14"/>
    <property type="match status" value="1"/>
</dbReference>
<dbReference type="EMBL" id="LKCN02000007">
    <property type="protein sequence ID" value="RCI12989.1"/>
    <property type="molecule type" value="Genomic_DNA"/>
</dbReference>
<dbReference type="InterPro" id="IPR036388">
    <property type="entry name" value="WH-like_DNA-bd_sf"/>
</dbReference>
<organism evidence="10 11">
    <name type="scientific">Ophiocordyceps polyrhachis-furcata BCC 54312</name>
    <dbReference type="NCBI Taxonomy" id="1330021"/>
    <lineage>
        <taxon>Eukaryota</taxon>
        <taxon>Fungi</taxon>
        <taxon>Dikarya</taxon>
        <taxon>Ascomycota</taxon>
        <taxon>Pezizomycotina</taxon>
        <taxon>Sordariomycetes</taxon>
        <taxon>Hypocreomycetidae</taxon>
        <taxon>Hypocreales</taxon>
        <taxon>Ophiocordycipitaceae</taxon>
        <taxon>Ophiocordyceps</taxon>
    </lineage>
</organism>
<dbReference type="GO" id="GO:1990429">
    <property type="term" value="C:peroxisomal importomer complex"/>
    <property type="evidence" value="ECO:0007669"/>
    <property type="project" value="TreeGrafter"/>
</dbReference>
<evidence type="ECO:0000313" key="10">
    <source>
        <dbReference type="EMBL" id="RCI12989.1"/>
    </source>
</evidence>
<dbReference type="OrthoDB" id="441517at2759"/>
<proteinExistence type="inferred from homology"/>
<evidence type="ECO:0000256" key="5">
    <source>
        <dbReference type="ARBA" id="ARBA00029691"/>
    </source>
</evidence>
<accession>A0A367LEY8</accession>